<feature type="transmembrane region" description="Helical" evidence="1">
    <location>
        <begin position="9"/>
        <end position="29"/>
    </location>
</feature>
<dbReference type="EMBL" id="DWUU01000060">
    <property type="protein sequence ID" value="HJD43365.1"/>
    <property type="molecule type" value="Genomic_DNA"/>
</dbReference>
<sequence>MKTDRKKKISIIISIIFVVVAATAIYFAMPKNKDLSESSVFDKAEVEALAGQVIDYINAEDYDSLKAMAVDEMADIMNRERMDEAKARVSEDWGAFQAVDSITTTEVNQRGKTAAVAYVAASYENVDIRYTFAFDEDLKLASLGIQ</sequence>
<dbReference type="InterPro" id="IPR024981">
    <property type="entry name" value="DUF3887"/>
</dbReference>
<reference evidence="3" key="1">
    <citation type="journal article" date="2021" name="PeerJ">
        <title>Extensive microbial diversity within the chicken gut microbiome revealed by metagenomics and culture.</title>
        <authorList>
            <person name="Gilroy R."/>
            <person name="Ravi A."/>
            <person name="Getino M."/>
            <person name="Pursley I."/>
            <person name="Horton D.L."/>
            <person name="Alikhan N.F."/>
            <person name="Baker D."/>
            <person name="Gharbi K."/>
            <person name="Hall N."/>
            <person name="Watson M."/>
            <person name="Adriaenssens E.M."/>
            <person name="Foster-Nyarko E."/>
            <person name="Jarju S."/>
            <person name="Secka A."/>
            <person name="Antonio M."/>
            <person name="Oren A."/>
            <person name="Chaudhuri R.R."/>
            <person name="La Ragione R."/>
            <person name="Hildebrand F."/>
            <person name="Pallen M.J."/>
        </authorList>
    </citation>
    <scope>NUCLEOTIDE SEQUENCE</scope>
    <source>
        <strain evidence="3">ChiBcec15-3976</strain>
    </source>
</reference>
<organism evidence="3 4">
    <name type="scientific">Candidatus Mediterraneibacter quadrami</name>
    <dbReference type="NCBI Taxonomy" id="2838684"/>
    <lineage>
        <taxon>Bacteria</taxon>
        <taxon>Bacillati</taxon>
        <taxon>Bacillota</taxon>
        <taxon>Clostridia</taxon>
        <taxon>Lachnospirales</taxon>
        <taxon>Lachnospiraceae</taxon>
        <taxon>Mediterraneibacter</taxon>
    </lineage>
</organism>
<keyword evidence="1" id="KW-0472">Membrane</keyword>
<dbReference type="Proteomes" id="UP000823909">
    <property type="component" value="Unassembled WGS sequence"/>
</dbReference>
<name>A0A9D2U7A4_9FIRM</name>
<evidence type="ECO:0000259" key="2">
    <source>
        <dbReference type="Pfam" id="PF13026"/>
    </source>
</evidence>
<feature type="domain" description="DUF3887" evidence="2">
    <location>
        <begin position="50"/>
        <end position="143"/>
    </location>
</feature>
<dbReference type="AlphaFoldDB" id="A0A9D2U7A4"/>
<evidence type="ECO:0000313" key="4">
    <source>
        <dbReference type="Proteomes" id="UP000823909"/>
    </source>
</evidence>
<comment type="caution">
    <text evidence="3">The sequence shown here is derived from an EMBL/GenBank/DDBJ whole genome shotgun (WGS) entry which is preliminary data.</text>
</comment>
<protein>
    <submittedName>
        <fullName evidence="3">DUF3887 domain-containing protein</fullName>
    </submittedName>
</protein>
<accession>A0A9D2U7A4</accession>
<dbReference type="Pfam" id="PF13026">
    <property type="entry name" value="DUF3887"/>
    <property type="match status" value="1"/>
</dbReference>
<keyword evidence="1" id="KW-0812">Transmembrane</keyword>
<gene>
    <name evidence="3" type="ORF">H9910_10295</name>
</gene>
<evidence type="ECO:0000313" key="3">
    <source>
        <dbReference type="EMBL" id="HJD43365.1"/>
    </source>
</evidence>
<reference evidence="3" key="2">
    <citation type="submission" date="2021-04" db="EMBL/GenBank/DDBJ databases">
        <authorList>
            <person name="Gilroy R."/>
        </authorList>
    </citation>
    <scope>NUCLEOTIDE SEQUENCE</scope>
    <source>
        <strain evidence="3">ChiBcec15-3976</strain>
    </source>
</reference>
<proteinExistence type="predicted"/>
<evidence type="ECO:0000256" key="1">
    <source>
        <dbReference type="SAM" id="Phobius"/>
    </source>
</evidence>
<dbReference type="Gene3D" id="3.10.450.590">
    <property type="match status" value="1"/>
</dbReference>
<keyword evidence="1" id="KW-1133">Transmembrane helix</keyword>